<evidence type="ECO:0000313" key="1">
    <source>
        <dbReference type="EMBL" id="GJJ07083.1"/>
    </source>
</evidence>
<reference evidence="1" key="1">
    <citation type="submission" date="2021-10" db="EMBL/GenBank/DDBJ databases">
        <title>De novo Genome Assembly of Clathrus columnatus (Basidiomycota, Fungi) Using Illumina and Nanopore Sequence Data.</title>
        <authorList>
            <person name="Ogiso-Tanaka E."/>
            <person name="Itagaki H."/>
            <person name="Hosoya T."/>
            <person name="Hosaka K."/>
        </authorList>
    </citation>
    <scope>NUCLEOTIDE SEQUENCE</scope>
    <source>
        <strain evidence="1">MO-923</strain>
    </source>
</reference>
<evidence type="ECO:0000313" key="2">
    <source>
        <dbReference type="Proteomes" id="UP001050691"/>
    </source>
</evidence>
<dbReference type="Proteomes" id="UP001050691">
    <property type="component" value="Unassembled WGS sequence"/>
</dbReference>
<sequence>MLVPSEAPEETLIKAALDTLKKWMEKKNRLLNDLRTDGDSDEEKIIEKEDGLYGINMSTIDGALEVVLVHAAIQDSGPVARDVYECIFLPTLASKNRANTIADVTYENLQALSKTFRANFTFPEQSISHRIITVDPVPDDPVDAYEQFYDEWKIEYRSIQIVREMAQKLEEEKNE</sequence>
<organism evidence="1 2">
    <name type="scientific">Clathrus columnatus</name>
    <dbReference type="NCBI Taxonomy" id="1419009"/>
    <lineage>
        <taxon>Eukaryota</taxon>
        <taxon>Fungi</taxon>
        <taxon>Dikarya</taxon>
        <taxon>Basidiomycota</taxon>
        <taxon>Agaricomycotina</taxon>
        <taxon>Agaricomycetes</taxon>
        <taxon>Phallomycetidae</taxon>
        <taxon>Phallales</taxon>
        <taxon>Clathraceae</taxon>
        <taxon>Clathrus</taxon>
    </lineage>
</organism>
<comment type="caution">
    <text evidence="1">The sequence shown here is derived from an EMBL/GenBank/DDBJ whole genome shotgun (WGS) entry which is preliminary data.</text>
</comment>
<name>A0AAV5A0T2_9AGAM</name>
<dbReference type="AlphaFoldDB" id="A0AAV5A0T2"/>
<gene>
    <name evidence="1" type="ORF">Clacol_001282</name>
</gene>
<dbReference type="EMBL" id="BPWL01000002">
    <property type="protein sequence ID" value="GJJ07083.1"/>
    <property type="molecule type" value="Genomic_DNA"/>
</dbReference>
<protein>
    <submittedName>
        <fullName evidence="1">Uncharacterized protein</fullName>
    </submittedName>
</protein>
<proteinExistence type="predicted"/>
<keyword evidence="2" id="KW-1185">Reference proteome</keyword>
<accession>A0AAV5A0T2</accession>